<comment type="caution">
    <text evidence="2">The sequence shown here is derived from an EMBL/GenBank/DDBJ whole genome shotgun (WGS) entry which is preliminary data.</text>
</comment>
<dbReference type="VEuPathDB" id="FungiDB:LCOR_02976.1"/>
<proteinExistence type="predicted"/>
<name>A0A068RMX4_9FUNG</name>
<gene>
    <name evidence="2" type="ORF">LCOR_02976.1</name>
</gene>
<dbReference type="AlphaFoldDB" id="A0A068RMX4"/>
<dbReference type="OrthoDB" id="2287259at2759"/>
<feature type="compositionally biased region" description="Polar residues" evidence="1">
    <location>
        <begin position="98"/>
        <end position="107"/>
    </location>
</feature>
<feature type="region of interest" description="Disordered" evidence="1">
    <location>
        <begin position="95"/>
        <end position="116"/>
    </location>
</feature>
<keyword evidence="3" id="KW-1185">Reference proteome</keyword>
<protein>
    <submittedName>
        <fullName evidence="2">Uncharacterized protein</fullName>
    </submittedName>
</protein>
<sequence>MYFLPSPPASPVEQYEDFDDFMMDDDNNNEANIVCGSCNKALGSDWFCSNCHKKCSTCSRLLTQSSDDYCTRCWVYIPSRNIYVPSQRQLAAMMKSMPSPTNSFTSSNKHHHHHHQ</sequence>
<evidence type="ECO:0000256" key="1">
    <source>
        <dbReference type="SAM" id="MobiDB-lite"/>
    </source>
</evidence>
<organism evidence="2 3">
    <name type="scientific">Lichtheimia corymbifera JMRC:FSU:9682</name>
    <dbReference type="NCBI Taxonomy" id="1263082"/>
    <lineage>
        <taxon>Eukaryota</taxon>
        <taxon>Fungi</taxon>
        <taxon>Fungi incertae sedis</taxon>
        <taxon>Mucoromycota</taxon>
        <taxon>Mucoromycotina</taxon>
        <taxon>Mucoromycetes</taxon>
        <taxon>Mucorales</taxon>
        <taxon>Lichtheimiaceae</taxon>
        <taxon>Lichtheimia</taxon>
    </lineage>
</organism>
<evidence type="ECO:0000313" key="3">
    <source>
        <dbReference type="Proteomes" id="UP000027586"/>
    </source>
</evidence>
<accession>A0A068RMX4</accession>
<reference evidence="2" key="1">
    <citation type="submission" date="2013-08" db="EMBL/GenBank/DDBJ databases">
        <title>Gene expansion shapes genome architecture in the human pathogen Lichtheimia corymbifera: an evolutionary genomics analysis in the ancient terrestrial Mucorales (Mucoromycotina).</title>
        <authorList>
            <person name="Schwartze V.U."/>
            <person name="Winter S."/>
            <person name="Shelest E."/>
            <person name="Marcet-Houben M."/>
            <person name="Horn F."/>
            <person name="Wehner S."/>
            <person name="Hoffmann K."/>
            <person name="Riege K."/>
            <person name="Sammeth M."/>
            <person name="Nowrousian M."/>
            <person name="Valiante V."/>
            <person name="Linde J."/>
            <person name="Jacobsen I.D."/>
            <person name="Marz M."/>
            <person name="Brakhage A.A."/>
            <person name="Gabaldon T."/>
            <person name="Bocker S."/>
            <person name="Voigt K."/>
        </authorList>
    </citation>
    <scope>NUCLEOTIDE SEQUENCE [LARGE SCALE GENOMIC DNA]</scope>
    <source>
        <strain evidence="2">FSU 9682</strain>
    </source>
</reference>
<dbReference type="Proteomes" id="UP000027586">
    <property type="component" value="Unassembled WGS sequence"/>
</dbReference>
<dbReference type="EMBL" id="CBTN010000009">
    <property type="protein sequence ID" value="CDH51359.1"/>
    <property type="molecule type" value="Genomic_DNA"/>
</dbReference>
<evidence type="ECO:0000313" key="2">
    <source>
        <dbReference type="EMBL" id="CDH51359.1"/>
    </source>
</evidence>